<organism evidence="3 4">
    <name type="scientific">Opisthorchis viverrini</name>
    <name type="common">Southeast Asian liver fluke</name>
    <dbReference type="NCBI Taxonomy" id="6198"/>
    <lineage>
        <taxon>Eukaryota</taxon>
        <taxon>Metazoa</taxon>
        <taxon>Spiralia</taxon>
        <taxon>Lophotrochozoa</taxon>
        <taxon>Platyhelminthes</taxon>
        <taxon>Trematoda</taxon>
        <taxon>Digenea</taxon>
        <taxon>Opisthorchiida</taxon>
        <taxon>Opisthorchiata</taxon>
        <taxon>Opisthorchiidae</taxon>
        <taxon>Opisthorchis</taxon>
    </lineage>
</organism>
<accession>A0A074ZN85</accession>
<feature type="region of interest" description="Disordered" evidence="1">
    <location>
        <begin position="1134"/>
        <end position="1157"/>
    </location>
</feature>
<protein>
    <recommendedName>
        <fullName evidence="2">BCAS3 WD40 domain-containing protein</fullName>
    </recommendedName>
</protein>
<feature type="region of interest" description="Disordered" evidence="1">
    <location>
        <begin position="1366"/>
        <end position="1534"/>
    </location>
</feature>
<dbReference type="OrthoDB" id="25778at2759"/>
<dbReference type="GO" id="GO:0042594">
    <property type="term" value="P:response to starvation"/>
    <property type="evidence" value="ECO:0007669"/>
    <property type="project" value="TreeGrafter"/>
</dbReference>
<feature type="compositionally biased region" description="Polar residues" evidence="1">
    <location>
        <begin position="205"/>
        <end position="217"/>
    </location>
</feature>
<evidence type="ECO:0000256" key="1">
    <source>
        <dbReference type="SAM" id="MobiDB-lite"/>
    </source>
</evidence>
<feature type="domain" description="BCAS3 WD40" evidence="2">
    <location>
        <begin position="552"/>
        <end position="628"/>
    </location>
</feature>
<dbReference type="InterPro" id="IPR048382">
    <property type="entry name" value="BCAS3_WD40"/>
</dbReference>
<dbReference type="EMBL" id="KL596729">
    <property type="protein sequence ID" value="KER27187.1"/>
    <property type="molecule type" value="Genomic_DNA"/>
</dbReference>
<sequence>MALCDSIGRNCCQWQVRFVSLVDYKSVQTLYFESKALSVDANSRFVAVTRTDSITILDANSFLECFTIACVRPTVWSNGSPKNIPHSMGVRWFAFADAKPVYHHLSRCGDASSDESQPLSSTVLNVNKPNEQQSWVDSGELKERVVVLQIFYVEIEFVIPFTQNLVFTQDRIWNSLSALASTVVSGSAAGTNQPSFQHDHMRSSPRLSGSTQSSAIPESNWAGDSSGAGSPSTTPGYVTVVDLVALHKQFAAWRKLEAATATVTLSTGATLHPDHTAAPQFSSSSSGGGTAMLSGTAYLNVHDHCKAGSVVAHFMAHRWANVAMIKFDPTGSLLFTACTRGHTFNLFRISSHPWDQRQTAVHHLYILERGTMPCEASFPEPSALNCTRTNKLMPHRSSRGAISWVALLATCISRAETRIEYASTVIELIVTSLSTRFWLLTSGDPEAAAAGSIGVGIVLIHRVEGSLLDLIPVDSRLCSVLLATSHKRKIGRCLYVVFAYVPTDCSSGTIEANLYDTLNALLRQVVAGDTNSQVGRVNASETQLGGRNGLDSVVDASFSCDTRWLAVSTNHGTTHVFPITAYGGPITVRTHTRPYVVNRTSRYHRSSGLEEHHLTRPQRERSSSDLTLGQLASTGSSSDSGQLIKGVLKPGNMCCGAPMAGLSPQCPHLGVPTHLTLRNPAVCIDAGPGEGIGAICDTPVYATDPPVFPAALDGACACPLNARYNQTNPRLPPYPEPCHIKPEARLRPHMASSSTTTGAAVAALGALEAVSSSTSNRPQPSPLLFSSKHSGPCMHYPARVKPSQTCQAPSRHQPSYCHPLPIVDHHVDSFAGAVGGPLMAARFAPPICFSPNRPRQSSSVADQTCDPYGSKARPVDGLFILTADLHLVEYDLCVGPAETSQYGEKLYQEASIRLDCTPVGEWNLQTDAICVPPFSKQHPILVATANLINTSRSRAPSARATDAGDSPNVTAHSELPSSEDITQVSESSGPTLSTKTDDDPESSTVAPAGWSPEDAASYWYSQVEITTHLGPLRRVWMGPQFTFRPYSSLLDSTGSSLDEYSPCSVMDPASVMDSITSSELYKFLPPCNQPASMISYYGSPSQFDSEAVEFSCTSASGQPTLSSGQSFSGATMLLPESGVSGSASPGRPHPKSGTLHSVPGRLLEGIARLRNSSGDSTHPLSIPRPLGSADASVVIEGECVDQAHSLISGKNPGKMMMYQTHIFVSSRFLFDEEFIGRLIKRQYFSWAGERSLLRHYVCNVSRTKSSLNSKTFRCFSTQDEEACWRGERDPHDSSSAVTPVGSSMLSPFTVRSIPIAVPTRSYSPIPRPESITIQSALSEDDFPSQNVSPREASTIPWCEQTAEAIGDPLSFPDVPPAHANPISHPATSEGVDHAAQSDHTLTVEAHKQTKKKSKRSKKSRPGILKSSLTSSAGELTREIPSDSEAWKQPVTSLTSPSISGPQSLSSSPAVGSALHRVMADRLRPVVSDTGHSSPEPPVVTCHPKCKPQSRPSSQASLELLANDRTESHSVGSPE</sequence>
<name>A0A074ZN85_OPIVI</name>
<dbReference type="GO" id="GO:0005737">
    <property type="term" value="C:cytoplasm"/>
    <property type="evidence" value="ECO:0007669"/>
    <property type="project" value="TreeGrafter"/>
</dbReference>
<feature type="compositionally biased region" description="Basic residues" evidence="1">
    <location>
        <begin position="1408"/>
        <end position="1420"/>
    </location>
</feature>
<dbReference type="Pfam" id="PF21034">
    <property type="entry name" value="BCAS3_WD40"/>
    <property type="match status" value="3"/>
</dbReference>
<feature type="domain" description="BCAS3 WD40" evidence="2">
    <location>
        <begin position="299"/>
        <end position="371"/>
    </location>
</feature>
<feature type="compositionally biased region" description="Low complexity" evidence="1">
    <location>
        <begin position="1455"/>
        <end position="1468"/>
    </location>
</feature>
<feature type="region of interest" description="Disordered" evidence="1">
    <location>
        <begin position="952"/>
        <end position="1009"/>
    </location>
</feature>
<evidence type="ECO:0000313" key="4">
    <source>
        <dbReference type="Proteomes" id="UP000054324"/>
    </source>
</evidence>
<feature type="compositionally biased region" description="Basic and acidic residues" evidence="1">
    <location>
        <begin position="607"/>
        <end position="623"/>
    </location>
</feature>
<dbReference type="CTD" id="20319903"/>
<dbReference type="InterPro" id="IPR045142">
    <property type="entry name" value="BCAS3-like"/>
</dbReference>
<dbReference type="Proteomes" id="UP000054324">
    <property type="component" value="Unassembled WGS sequence"/>
</dbReference>
<dbReference type="RefSeq" id="XP_009169058.1">
    <property type="nucleotide sequence ID" value="XM_009170794.1"/>
</dbReference>
<dbReference type="KEGG" id="ovi:T265_05721"/>
<keyword evidence="4" id="KW-1185">Reference proteome</keyword>
<dbReference type="GeneID" id="20319903"/>
<dbReference type="PANTHER" id="PTHR13268">
    <property type="entry name" value="BREAST CARCINOMA AMPLIFIED SEQUENCE 3"/>
    <property type="match status" value="1"/>
</dbReference>
<feature type="compositionally biased region" description="Polar residues" evidence="1">
    <location>
        <begin position="967"/>
        <end position="994"/>
    </location>
</feature>
<reference evidence="3 4" key="1">
    <citation type="submission" date="2013-11" db="EMBL/GenBank/DDBJ databases">
        <title>Opisthorchis viverrini - life in the bile duct.</title>
        <authorList>
            <person name="Young N.D."/>
            <person name="Nagarajan N."/>
            <person name="Lin S.J."/>
            <person name="Korhonen P.K."/>
            <person name="Jex A.R."/>
            <person name="Hall R.S."/>
            <person name="Safavi-Hemami H."/>
            <person name="Kaewkong W."/>
            <person name="Bertrand D."/>
            <person name="Gao S."/>
            <person name="Seet Q."/>
            <person name="Wongkham S."/>
            <person name="Teh B.T."/>
            <person name="Wongkham C."/>
            <person name="Intapan P.M."/>
            <person name="Maleewong W."/>
            <person name="Yang X."/>
            <person name="Hu M."/>
            <person name="Wang Z."/>
            <person name="Hofmann A."/>
            <person name="Sternberg P.W."/>
            <person name="Tan P."/>
            <person name="Wang J."/>
            <person name="Gasser R.B."/>
        </authorList>
    </citation>
    <scope>NUCLEOTIDE SEQUENCE [LARGE SCALE GENOMIC DNA]</scope>
</reference>
<feature type="domain" description="BCAS3 WD40" evidence="2">
    <location>
        <begin position="4"/>
        <end position="128"/>
    </location>
</feature>
<dbReference type="PANTHER" id="PTHR13268:SF0">
    <property type="entry name" value="BCAS3 MICROTUBULE ASSOCIATED CELL MIGRATION FACTOR"/>
    <property type="match status" value="1"/>
</dbReference>
<evidence type="ECO:0000313" key="3">
    <source>
        <dbReference type="EMBL" id="KER27187.1"/>
    </source>
</evidence>
<feature type="region of interest" description="Disordered" evidence="1">
    <location>
        <begin position="603"/>
        <end position="625"/>
    </location>
</feature>
<evidence type="ECO:0000259" key="2">
    <source>
        <dbReference type="Pfam" id="PF21034"/>
    </source>
</evidence>
<dbReference type="STRING" id="6198.A0A074ZN85"/>
<proteinExistence type="predicted"/>
<dbReference type="GO" id="GO:0006914">
    <property type="term" value="P:autophagy"/>
    <property type="evidence" value="ECO:0007669"/>
    <property type="project" value="InterPro"/>
</dbReference>
<feature type="region of interest" description="Disordered" evidence="1">
    <location>
        <begin position="189"/>
        <end position="230"/>
    </location>
</feature>
<gene>
    <name evidence="3" type="ORF">T265_05721</name>
</gene>